<reference evidence="4" key="1">
    <citation type="submission" date="2018-02" db="EMBL/GenBank/DDBJ databases">
        <authorList>
            <person name="Hausmann B."/>
        </authorList>
    </citation>
    <scope>NUCLEOTIDE SEQUENCE [LARGE SCALE GENOMIC DNA]</scope>
    <source>
        <strain evidence="4">Peat soil MAG SbA1</strain>
    </source>
</reference>
<name>A0A2U3JZ38_9BACT</name>
<dbReference type="EMBL" id="OMOD01000012">
    <property type="protein sequence ID" value="SPF32702.1"/>
    <property type="molecule type" value="Genomic_DNA"/>
</dbReference>
<gene>
    <name evidence="3" type="ORF">SBA1_1090027</name>
</gene>
<sequence length="351" mass="37460">MPISPTAEGFRTAFRHPSLALGEIAWRWIVGATATALFFFGLFEYLNTLPLTSGEMLFLRTRHPYFVAQALVHIFRGSLSRAVMAALLAGLMLSVLSVVAASLGRIATVRGLLEYFREQVRSRVSPGEVSSDLPSEASPFRTLARLNFLRLAVALAALCGFVGAAILAGFASPDSDPNPGLAFLFFLPLAGLICLVWWALNWLLSLAGLFAVRDGEDAVGAISAAVTFCRERTGAVFAVSIWTGLAHLVAFVGATTVVSMPLGFAGVLPWRLVVVGVVFVTLIYFALADWLYMARLAGYVCITEMPEELLAPLPTPPPGGLKVTPAPPVQTTIDRDEPILSDVPGALPASS</sequence>
<feature type="region of interest" description="Disordered" evidence="1">
    <location>
        <begin position="316"/>
        <end position="351"/>
    </location>
</feature>
<evidence type="ECO:0000256" key="1">
    <source>
        <dbReference type="SAM" id="MobiDB-lite"/>
    </source>
</evidence>
<organism evidence="3 4">
    <name type="scientific">Candidatus Sulfotelmatobacter kueseliae</name>
    <dbReference type="NCBI Taxonomy" id="2042962"/>
    <lineage>
        <taxon>Bacteria</taxon>
        <taxon>Pseudomonadati</taxon>
        <taxon>Acidobacteriota</taxon>
        <taxon>Terriglobia</taxon>
        <taxon>Terriglobales</taxon>
        <taxon>Candidatus Korobacteraceae</taxon>
        <taxon>Candidatus Sulfotelmatobacter</taxon>
    </lineage>
</organism>
<evidence type="ECO:0000313" key="4">
    <source>
        <dbReference type="Proteomes" id="UP000238701"/>
    </source>
</evidence>
<feature type="transmembrane region" description="Helical" evidence="2">
    <location>
        <begin position="233"/>
        <end position="256"/>
    </location>
</feature>
<proteinExistence type="predicted"/>
<keyword evidence="2" id="KW-0472">Membrane</keyword>
<evidence type="ECO:0000313" key="3">
    <source>
        <dbReference type="EMBL" id="SPF32702.1"/>
    </source>
</evidence>
<feature type="transmembrane region" description="Helical" evidence="2">
    <location>
        <begin position="24"/>
        <end position="43"/>
    </location>
</feature>
<feature type="transmembrane region" description="Helical" evidence="2">
    <location>
        <begin position="148"/>
        <end position="171"/>
    </location>
</feature>
<feature type="transmembrane region" description="Helical" evidence="2">
    <location>
        <begin position="183"/>
        <end position="212"/>
    </location>
</feature>
<keyword evidence="2" id="KW-0812">Transmembrane</keyword>
<feature type="transmembrane region" description="Helical" evidence="2">
    <location>
        <begin position="268"/>
        <end position="287"/>
    </location>
</feature>
<feature type="transmembrane region" description="Helical" evidence="2">
    <location>
        <begin position="82"/>
        <end position="103"/>
    </location>
</feature>
<accession>A0A2U3JZ38</accession>
<dbReference type="OrthoDB" id="114850at2"/>
<protein>
    <recommendedName>
        <fullName evidence="5">Transmembrane protein</fullName>
    </recommendedName>
</protein>
<evidence type="ECO:0000256" key="2">
    <source>
        <dbReference type="SAM" id="Phobius"/>
    </source>
</evidence>
<evidence type="ECO:0008006" key="5">
    <source>
        <dbReference type="Google" id="ProtNLM"/>
    </source>
</evidence>
<dbReference type="Proteomes" id="UP000238701">
    <property type="component" value="Unassembled WGS sequence"/>
</dbReference>
<keyword evidence="2" id="KW-1133">Transmembrane helix</keyword>
<dbReference type="AlphaFoldDB" id="A0A2U3JZ38"/>